<evidence type="ECO:0000313" key="13">
    <source>
        <dbReference type="EMBL" id="EDW84878.2"/>
    </source>
</evidence>
<accession>B4NIX6</accession>
<dbReference type="OrthoDB" id="6238971at2759"/>
<dbReference type="KEGG" id="dwi:6651646"/>
<dbReference type="Gene3D" id="3.90.550.10">
    <property type="entry name" value="Spore Coat Polysaccharide Biosynthesis Protein SpsA, Chain A"/>
    <property type="match status" value="1"/>
</dbReference>
<evidence type="ECO:0000256" key="11">
    <source>
        <dbReference type="ARBA" id="ARBA00038854"/>
    </source>
</evidence>
<evidence type="ECO:0000256" key="1">
    <source>
        <dbReference type="ARBA" id="ARBA00004606"/>
    </source>
</evidence>
<comment type="catalytic activity">
    <reaction evidence="12">
        <text>3-O-(beta-D-glucosyl)-L-seryl-[EGF-like domain protein] + UDP-alpha-D-xylose = 3-O-[alpha-D-xylosyl-(1-&gt;3)-beta-D-glucosyl]-L-seryl-[EGF-like domain protein] + UDP + H(+)</text>
        <dbReference type="Rhea" id="RHEA:56064"/>
        <dbReference type="Rhea" id="RHEA-COMP:14610"/>
        <dbReference type="Rhea" id="RHEA-COMP:14611"/>
        <dbReference type="ChEBI" id="CHEBI:15378"/>
        <dbReference type="ChEBI" id="CHEBI:57632"/>
        <dbReference type="ChEBI" id="CHEBI:58223"/>
        <dbReference type="ChEBI" id="CHEBI:140575"/>
        <dbReference type="ChEBI" id="CHEBI:140576"/>
        <dbReference type="EC" id="2.4.2.42"/>
    </reaction>
</comment>
<dbReference type="FunCoup" id="B4NIX6">
    <property type="interactions" value="809"/>
</dbReference>
<keyword evidence="4 13" id="KW-0808">Transferase</keyword>
<evidence type="ECO:0000256" key="12">
    <source>
        <dbReference type="ARBA" id="ARBA00049181"/>
    </source>
</evidence>
<dbReference type="GO" id="GO:0140563">
    <property type="term" value="F:UDP-D-xylose:beta-D-glucoside alpha-1,3-D-xylosyltransferase activity"/>
    <property type="evidence" value="ECO:0007669"/>
    <property type="project" value="UniProtKB-EC"/>
</dbReference>
<evidence type="ECO:0000256" key="6">
    <source>
        <dbReference type="ARBA" id="ARBA00022968"/>
    </source>
</evidence>
<evidence type="ECO:0000256" key="4">
    <source>
        <dbReference type="ARBA" id="ARBA00022679"/>
    </source>
</evidence>
<dbReference type="eggNOG" id="KOG3765">
    <property type="taxonomic scope" value="Eukaryota"/>
</dbReference>
<dbReference type="Proteomes" id="UP000007798">
    <property type="component" value="Unassembled WGS sequence"/>
</dbReference>
<keyword evidence="7" id="KW-1133">Transmembrane helix</keyword>
<evidence type="ECO:0000256" key="7">
    <source>
        <dbReference type="ARBA" id="ARBA00022989"/>
    </source>
</evidence>
<name>B4NIX6_DROWI</name>
<sequence>MHNGKSPLHIVVVSCGQRVQETLVMIKSALLFNINEEYLKFVIFTENSVTDEFREKLTDWKDLLPYAFDFELLQLKFPSQNEVEWKNLFKPCAAQRLFLPSLLTNVDSLLYVDTDVLFLSPISDLWTFFKKFNETQMAALTPEHESENIGWYNRFARHPFYGKLGVNSGVMLMNLTRMREFNWEKQILPIHKEYKLRITWGDQDIINILFYYHPDKLYVMPCEYNYRPDHCMYMSVCSTSHLGIKLIHGNRGYFHFDKQPLFKIVYEIIESYPLGSNPHTNFLLPLRRALNQKSVNDSSCGKISSDVLKISSTLFDDLSEGLYKDDR</sequence>
<dbReference type="PANTHER" id="PTHR46012">
    <property type="entry name" value="IP22168P"/>
    <property type="match status" value="1"/>
</dbReference>
<keyword evidence="9" id="KW-0325">Glycoprotein</keyword>
<dbReference type="EMBL" id="CH964272">
    <property type="protein sequence ID" value="EDW84878.2"/>
    <property type="molecule type" value="Genomic_DNA"/>
</dbReference>
<evidence type="ECO:0000256" key="9">
    <source>
        <dbReference type="ARBA" id="ARBA00023180"/>
    </source>
</evidence>
<keyword evidence="5" id="KW-0812">Transmembrane</keyword>
<keyword evidence="8" id="KW-0472">Membrane</keyword>
<keyword evidence="3 13" id="KW-0328">Glycosyltransferase</keyword>
<dbReference type="GO" id="GO:0016020">
    <property type="term" value="C:membrane"/>
    <property type="evidence" value="ECO:0007669"/>
    <property type="project" value="UniProtKB-SubCell"/>
</dbReference>
<dbReference type="InterPro" id="IPR051993">
    <property type="entry name" value="Glycosyltransferase_8"/>
</dbReference>
<proteinExistence type="inferred from homology"/>
<organism evidence="13 14">
    <name type="scientific">Drosophila willistoni</name>
    <name type="common">Fruit fly</name>
    <dbReference type="NCBI Taxonomy" id="7260"/>
    <lineage>
        <taxon>Eukaryota</taxon>
        <taxon>Metazoa</taxon>
        <taxon>Ecdysozoa</taxon>
        <taxon>Arthropoda</taxon>
        <taxon>Hexapoda</taxon>
        <taxon>Insecta</taxon>
        <taxon>Pterygota</taxon>
        <taxon>Neoptera</taxon>
        <taxon>Endopterygota</taxon>
        <taxon>Diptera</taxon>
        <taxon>Brachycera</taxon>
        <taxon>Muscomorpha</taxon>
        <taxon>Ephydroidea</taxon>
        <taxon>Drosophilidae</taxon>
        <taxon>Drosophila</taxon>
        <taxon>Sophophora</taxon>
    </lineage>
</organism>
<comment type="similarity">
    <text evidence="2">Belongs to the glycosyltransferase 8 family.</text>
</comment>
<protein>
    <recommendedName>
        <fullName evidence="11">UDP-D-xylose:beta-D-glucoside alpha-1,3-D-xylosyltransferase</fullName>
        <ecNumber evidence="11">2.4.2.42</ecNumber>
    </recommendedName>
</protein>
<comment type="subcellular location">
    <subcellularLocation>
        <location evidence="1">Membrane</location>
        <topology evidence="1">Single-pass type II membrane protein</topology>
    </subcellularLocation>
</comment>
<keyword evidence="6" id="KW-0735">Signal-anchor</keyword>
<reference evidence="13 14" key="1">
    <citation type="journal article" date="2007" name="Nature">
        <title>Evolution of genes and genomes on the Drosophila phylogeny.</title>
        <authorList>
            <consortium name="Drosophila 12 Genomes Consortium"/>
            <person name="Clark A.G."/>
            <person name="Eisen M.B."/>
            <person name="Smith D.R."/>
            <person name="Bergman C.M."/>
            <person name="Oliver B."/>
            <person name="Markow T.A."/>
            <person name="Kaufman T.C."/>
            <person name="Kellis M."/>
            <person name="Gelbart W."/>
            <person name="Iyer V.N."/>
            <person name="Pollard D.A."/>
            <person name="Sackton T.B."/>
            <person name="Larracuente A.M."/>
            <person name="Singh N.D."/>
            <person name="Abad J.P."/>
            <person name="Abt D.N."/>
            <person name="Adryan B."/>
            <person name="Aguade M."/>
            <person name="Akashi H."/>
            <person name="Anderson W.W."/>
            <person name="Aquadro C.F."/>
            <person name="Ardell D.H."/>
            <person name="Arguello R."/>
            <person name="Artieri C.G."/>
            <person name="Barbash D.A."/>
            <person name="Barker D."/>
            <person name="Barsanti P."/>
            <person name="Batterham P."/>
            <person name="Batzoglou S."/>
            <person name="Begun D."/>
            <person name="Bhutkar A."/>
            <person name="Blanco E."/>
            <person name="Bosak S.A."/>
            <person name="Bradley R.K."/>
            <person name="Brand A.D."/>
            <person name="Brent M.R."/>
            <person name="Brooks A.N."/>
            <person name="Brown R.H."/>
            <person name="Butlin R.K."/>
            <person name="Caggese C."/>
            <person name="Calvi B.R."/>
            <person name="Bernardo de Carvalho A."/>
            <person name="Caspi A."/>
            <person name="Castrezana S."/>
            <person name="Celniker S.E."/>
            <person name="Chang J.L."/>
            <person name="Chapple C."/>
            <person name="Chatterji S."/>
            <person name="Chinwalla A."/>
            <person name="Civetta A."/>
            <person name="Clifton S.W."/>
            <person name="Comeron J.M."/>
            <person name="Costello J.C."/>
            <person name="Coyne J.A."/>
            <person name="Daub J."/>
            <person name="David R.G."/>
            <person name="Delcher A.L."/>
            <person name="Delehaunty K."/>
            <person name="Do C.B."/>
            <person name="Ebling H."/>
            <person name="Edwards K."/>
            <person name="Eickbush T."/>
            <person name="Evans J.D."/>
            <person name="Filipski A."/>
            <person name="Findeiss S."/>
            <person name="Freyhult E."/>
            <person name="Fulton L."/>
            <person name="Fulton R."/>
            <person name="Garcia A.C."/>
            <person name="Gardiner A."/>
            <person name="Garfield D.A."/>
            <person name="Garvin B.E."/>
            <person name="Gibson G."/>
            <person name="Gilbert D."/>
            <person name="Gnerre S."/>
            <person name="Godfrey J."/>
            <person name="Good R."/>
            <person name="Gotea V."/>
            <person name="Gravely B."/>
            <person name="Greenberg A.J."/>
            <person name="Griffiths-Jones S."/>
            <person name="Gross S."/>
            <person name="Guigo R."/>
            <person name="Gustafson E.A."/>
            <person name="Haerty W."/>
            <person name="Hahn M.W."/>
            <person name="Halligan D.L."/>
            <person name="Halpern A.L."/>
            <person name="Halter G.M."/>
            <person name="Han M.V."/>
            <person name="Heger A."/>
            <person name="Hillier L."/>
            <person name="Hinrichs A.S."/>
            <person name="Holmes I."/>
            <person name="Hoskins R.A."/>
            <person name="Hubisz M.J."/>
            <person name="Hultmark D."/>
            <person name="Huntley M.A."/>
            <person name="Jaffe D.B."/>
            <person name="Jagadeeshan S."/>
            <person name="Jeck W.R."/>
            <person name="Johnson J."/>
            <person name="Jones C.D."/>
            <person name="Jordan W.C."/>
            <person name="Karpen G.H."/>
            <person name="Kataoka E."/>
            <person name="Keightley P.D."/>
            <person name="Kheradpour P."/>
            <person name="Kirkness E.F."/>
            <person name="Koerich L.B."/>
            <person name="Kristiansen K."/>
            <person name="Kudrna D."/>
            <person name="Kulathinal R.J."/>
            <person name="Kumar S."/>
            <person name="Kwok R."/>
            <person name="Lander E."/>
            <person name="Langley C.H."/>
            <person name="Lapoint R."/>
            <person name="Lazzaro B.P."/>
            <person name="Lee S.J."/>
            <person name="Levesque L."/>
            <person name="Li R."/>
            <person name="Lin C.F."/>
            <person name="Lin M.F."/>
            <person name="Lindblad-Toh K."/>
            <person name="Llopart A."/>
            <person name="Long M."/>
            <person name="Low L."/>
            <person name="Lozovsky E."/>
            <person name="Lu J."/>
            <person name="Luo M."/>
            <person name="Machado C.A."/>
            <person name="Makalowski W."/>
            <person name="Marzo M."/>
            <person name="Matsuda M."/>
            <person name="Matzkin L."/>
            <person name="McAllister B."/>
            <person name="McBride C.S."/>
            <person name="McKernan B."/>
            <person name="McKernan K."/>
            <person name="Mendez-Lago M."/>
            <person name="Minx P."/>
            <person name="Mollenhauer M.U."/>
            <person name="Montooth K."/>
            <person name="Mount S.M."/>
            <person name="Mu X."/>
            <person name="Myers E."/>
            <person name="Negre B."/>
            <person name="Newfeld S."/>
            <person name="Nielsen R."/>
            <person name="Noor M.A."/>
            <person name="O'Grady P."/>
            <person name="Pachter L."/>
            <person name="Papaceit M."/>
            <person name="Parisi M.J."/>
            <person name="Parisi M."/>
            <person name="Parts L."/>
            <person name="Pedersen J.S."/>
            <person name="Pesole G."/>
            <person name="Phillippy A.M."/>
            <person name="Ponting C.P."/>
            <person name="Pop M."/>
            <person name="Porcelli D."/>
            <person name="Powell J.R."/>
            <person name="Prohaska S."/>
            <person name="Pruitt K."/>
            <person name="Puig M."/>
            <person name="Quesneville H."/>
            <person name="Ram K.R."/>
            <person name="Rand D."/>
            <person name="Rasmussen M.D."/>
            <person name="Reed L.K."/>
            <person name="Reenan R."/>
            <person name="Reily A."/>
            <person name="Remington K.A."/>
            <person name="Rieger T.T."/>
            <person name="Ritchie M.G."/>
            <person name="Robin C."/>
            <person name="Rogers Y.H."/>
            <person name="Rohde C."/>
            <person name="Rozas J."/>
            <person name="Rubenfield M.J."/>
            <person name="Ruiz A."/>
            <person name="Russo S."/>
            <person name="Salzberg S.L."/>
            <person name="Sanchez-Gracia A."/>
            <person name="Saranga D.J."/>
            <person name="Sato H."/>
            <person name="Schaeffer S.W."/>
            <person name="Schatz M.C."/>
            <person name="Schlenke T."/>
            <person name="Schwartz R."/>
            <person name="Segarra C."/>
            <person name="Singh R.S."/>
            <person name="Sirot L."/>
            <person name="Sirota M."/>
            <person name="Sisneros N.B."/>
            <person name="Smith C.D."/>
            <person name="Smith T.F."/>
            <person name="Spieth J."/>
            <person name="Stage D.E."/>
            <person name="Stark A."/>
            <person name="Stephan W."/>
            <person name="Strausberg R.L."/>
            <person name="Strempel S."/>
            <person name="Sturgill D."/>
            <person name="Sutton G."/>
            <person name="Sutton G.G."/>
            <person name="Tao W."/>
            <person name="Teichmann S."/>
            <person name="Tobari Y.N."/>
            <person name="Tomimura Y."/>
            <person name="Tsolas J.M."/>
            <person name="Valente V.L."/>
            <person name="Venter E."/>
            <person name="Venter J.C."/>
            <person name="Vicario S."/>
            <person name="Vieira F.G."/>
            <person name="Vilella A.J."/>
            <person name="Villasante A."/>
            <person name="Walenz B."/>
            <person name="Wang J."/>
            <person name="Wasserman M."/>
            <person name="Watts T."/>
            <person name="Wilson D."/>
            <person name="Wilson R.K."/>
            <person name="Wing R.A."/>
            <person name="Wolfner M.F."/>
            <person name="Wong A."/>
            <person name="Wong G.K."/>
            <person name="Wu C.I."/>
            <person name="Wu G."/>
            <person name="Yamamoto D."/>
            <person name="Yang H.P."/>
            <person name="Yang S.P."/>
            <person name="Yorke J.A."/>
            <person name="Yoshida K."/>
            <person name="Zdobnov E."/>
            <person name="Zhang P."/>
            <person name="Zhang Y."/>
            <person name="Zimin A.V."/>
            <person name="Baldwin J."/>
            <person name="Abdouelleil A."/>
            <person name="Abdulkadir J."/>
            <person name="Abebe A."/>
            <person name="Abera B."/>
            <person name="Abreu J."/>
            <person name="Acer S.C."/>
            <person name="Aftuck L."/>
            <person name="Alexander A."/>
            <person name="An P."/>
            <person name="Anderson E."/>
            <person name="Anderson S."/>
            <person name="Arachi H."/>
            <person name="Azer M."/>
            <person name="Bachantsang P."/>
            <person name="Barry A."/>
            <person name="Bayul T."/>
            <person name="Berlin A."/>
            <person name="Bessette D."/>
            <person name="Bloom T."/>
            <person name="Blye J."/>
            <person name="Boguslavskiy L."/>
            <person name="Bonnet C."/>
            <person name="Boukhgalter B."/>
            <person name="Bourzgui I."/>
            <person name="Brown A."/>
            <person name="Cahill P."/>
            <person name="Channer S."/>
            <person name="Cheshatsang Y."/>
            <person name="Chuda L."/>
            <person name="Citroen M."/>
            <person name="Collymore A."/>
            <person name="Cooke P."/>
            <person name="Costello M."/>
            <person name="D'Aco K."/>
            <person name="Daza R."/>
            <person name="De Haan G."/>
            <person name="DeGray S."/>
            <person name="DeMaso C."/>
            <person name="Dhargay N."/>
            <person name="Dooley K."/>
            <person name="Dooley E."/>
            <person name="Doricent M."/>
            <person name="Dorje P."/>
            <person name="Dorjee K."/>
            <person name="Dupes A."/>
            <person name="Elong R."/>
            <person name="Falk J."/>
            <person name="Farina A."/>
            <person name="Faro S."/>
            <person name="Ferguson D."/>
            <person name="Fisher S."/>
            <person name="Foley C.D."/>
            <person name="Franke A."/>
            <person name="Friedrich D."/>
            <person name="Gadbois L."/>
            <person name="Gearin G."/>
            <person name="Gearin C.R."/>
            <person name="Giannoukos G."/>
            <person name="Goode T."/>
            <person name="Graham J."/>
            <person name="Grandbois E."/>
            <person name="Grewal S."/>
            <person name="Gyaltsen K."/>
            <person name="Hafez N."/>
            <person name="Hagos B."/>
            <person name="Hall J."/>
            <person name="Henson C."/>
            <person name="Hollinger A."/>
            <person name="Honan T."/>
            <person name="Huard M.D."/>
            <person name="Hughes L."/>
            <person name="Hurhula B."/>
            <person name="Husby M.E."/>
            <person name="Kamat A."/>
            <person name="Kanga B."/>
            <person name="Kashin S."/>
            <person name="Khazanovich D."/>
            <person name="Kisner P."/>
            <person name="Lance K."/>
            <person name="Lara M."/>
            <person name="Lee W."/>
            <person name="Lennon N."/>
            <person name="Letendre F."/>
            <person name="LeVine R."/>
            <person name="Lipovsky A."/>
            <person name="Liu X."/>
            <person name="Liu J."/>
            <person name="Liu S."/>
            <person name="Lokyitsang T."/>
            <person name="Lokyitsang Y."/>
            <person name="Lubonja R."/>
            <person name="Lui A."/>
            <person name="MacDonald P."/>
            <person name="Magnisalis V."/>
            <person name="Maru K."/>
            <person name="Matthews C."/>
            <person name="McCusker W."/>
            <person name="McDonough S."/>
            <person name="Mehta T."/>
            <person name="Meldrim J."/>
            <person name="Meneus L."/>
            <person name="Mihai O."/>
            <person name="Mihalev A."/>
            <person name="Mihova T."/>
            <person name="Mittelman R."/>
            <person name="Mlenga V."/>
            <person name="Montmayeur A."/>
            <person name="Mulrain L."/>
            <person name="Navidi A."/>
            <person name="Naylor J."/>
            <person name="Negash T."/>
            <person name="Nguyen T."/>
            <person name="Nguyen N."/>
            <person name="Nicol R."/>
            <person name="Norbu C."/>
            <person name="Norbu N."/>
            <person name="Novod N."/>
            <person name="O'Neill B."/>
            <person name="Osman S."/>
            <person name="Markiewicz E."/>
            <person name="Oyono O.L."/>
            <person name="Patti C."/>
            <person name="Phunkhang P."/>
            <person name="Pierre F."/>
            <person name="Priest M."/>
            <person name="Raghuraman S."/>
            <person name="Rege F."/>
            <person name="Reyes R."/>
            <person name="Rise C."/>
            <person name="Rogov P."/>
            <person name="Ross K."/>
            <person name="Ryan E."/>
            <person name="Settipalli S."/>
            <person name="Shea T."/>
            <person name="Sherpa N."/>
            <person name="Shi L."/>
            <person name="Shih D."/>
            <person name="Sparrow T."/>
            <person name="Spaulding J."/>
            <person name="Stalker J."/>
            <person name="Stange-Thomann N."/>
            <person name="Stavropoulos S."/>
            <person name="Stone C."/>
            <person name="Strader C."/>
            <person name="Tesfaye S."/>
            <person name="Thomson T."/>
            <person name="Thoulutsang Y."/>
            <person name="Thoulutsang D."/>
            <person name="Topham K."/>
            <person name="Topping I."/>
            <person name="Tsamla T."/>
            <person name="Vassiliev H."/>
            <person name="Vo A."/>
            <person name="Wangchuk T."/>
            <person name="Wangdi T."/>
            <person name="Weiand M."/>
            <person name="Wilkinson J."/>
            <person name="Wilson A."/>
            <person name="Yadav S."/>
            <person name="Young G."/>
            <person name="Yu Q."/>
            <person name="Zembek L."/>
            <person name="Zhong D."/>
            <person name="Zimmer A."/>
            <person name="Zwirko Z."/>
            <person name="Jaffe D.B."/>
            <person name="Alvarez P."/>
            <person name="Brockman W."/>
            <person name="Butler J."/>
            <person name="Chin C."/>
            <person name="Gnerre S."/>
            <person name="Grabherr M."/>
            <person name="Kleber M."/>
            <person name="Mauceli E."/>
            <person name="MacCallum I."/>
        </authorList>
    </citation>
    <scope>NUCLEOTIDE SEQUENCE [LARGE SCALE GENOMIC DNA]</scope>
    <source>
        <strain evidence="14">Tucson 14030-0811.24</strain>
    </source>
</reference>
<dbReference type="SUPFAM" id="SSF53448">
    <property type="entry name" value="Nucleotide-diphospho-sugar transferases"/>
    <property type="match status" value="1"/>
</dbReference>
<evidence type="ECO:0000256" key="3">
    <source>
        <dbReference type="ARBA" id="ARBA00022676"/>
    </source>
</evidence>
<gene>
    <name evidence="13" type="primary">Dwil\GK12907</name>
    <name evidence="13" type="ORF">Dwil_GK12907</name>
</gene>
<evidence type="ECO:0000256" key="10">
    <source>
        <dbReference type="ARBA" id="ARBA00037301"/>
    </source>
</evidence>
<dbReference type="InterPro" id="IPR002495">
    <property type="entry name" value="Glyco_trans_8"/>
</dbReference>
<dbReference type="STRING" id="7260.B4NIX6"/>
<keyword evidence="14" id="KW-1185">Reference proteome</keyword>
<evidence type="ECO:0000256" key="8">
    <source>
        <dbReference type="ARBA" id="ARBA00023136"/>
    </source>
</evidence>
<evidence type="ECO:0000313" key="14">
    <source>
        <dbReference type="Proteomes" id="UP000007798"/>
    </source>
</evidence>
<dbReference type="EC" id="2.4.2.42" evidence="11"/>
<evidence type="ECO:0000256" key="2">
    <source>
        <dbReference type="ARBA" id="ARBA00006351"/>
    </source>
</evidence>
<dbReference type="Pfam" id="PF01501">
    <property type="entry name" value="Glyco_transf_8"/>
    <property type="match status" value="1"/>
</dbReference>
<dbReference type="InParanoid" id="B4NIX6"/>
<dbReference type="HOGENOM" id="CLU_040965_0_0_1"/>
<dbReference type="AlphaFoldDB" id="B4NIX6"/>
<comment type="function">
    <text evidence="10">Glycosyltransferase which elongates the O-linked glucose attached to EGF-like repeats in the extracellular domain of Notch proteins by catalyzing the addition of xylose.</text>
</comment>
<dbReference type="GO" id="GO:0016266">
    <property type="term" value="P:protein O-linked glycosylation via N-acetyl-galactosamine"/>
    <property type="evidence" value="ECO:0007669"/>
    <property type="project" value="TreeGrafter"/>
</dbReference>
<dbReference type="PANTHER" id="PTHR46012:SF2">
    <property type="entry name" value="IP22168P"/>
    <property type="match status" value="1"/>
</dbReference>
<dbReference type="InterPro" id="IPR029044">
    <property type="entry name" value="Nucleotide-diphossugar_trans"/>
</dbReference>
<evidence type="ECO:0000256" key="5">
    <source>
        <dbReference type="ARBA" id="ARBA00022692"/>
    </source>
</evidence>